<dbReference type="RefSeq" id="XP_008868166.1">
    <property type="nucleotide sequence ID" value="XM_008869944.1"/>
</dbReference>
<evidence type="ECO:0008006" key="3">
    <source>
        <dbReference type="Google" id="ProtNLM"/>
    </source>
</evidence>
<dbReference type="Gene3D" id="1.25.40.10">
    <property type="entry name" value="Tetratricopeptide repeat domain"/>
    <property type="match status" value="2"/>
</dbReference>
<dbReference type="SUPFAM" id="SSF48452">
    <property type="entry name" value="TPR-like"/>
    <property type="match status" value="2"/>
</dbReference>
<evidence type="ECO:0000256" key="1">
    <source>
        <dbReference type="SAM" id="SignalP"/>
    </source>
</evidence>
<keyword evidence="1" id="KW-0732">Signal</keyword>
<sequence>MWSRCVVTWVATAAILVAAQVQEIDVLPLLPFRPYQLPRMRWTDLNRVLGERASDKMIVSKPMDTMLGKINVPKEDAKAFESLSPMEVKSLHGDDEFLGERQVYIAYDMIHEGDIPSALKLLDQVKDQVSRQFGKKHPLYANALADLGFAYMEQKDYIKSNTLLVEAMNVDEELQEKFGVYNTAASINLMATSALASGAGNFNALSNAYESAFNGLHKESHASQLEILMNLANMYRLHWLPLRSINMFKLAKNYAKNPSIKYADLLLGLGASYIMEGEFHQGDIILTSAIAMYEELDRQDSHGHIEATYYLATAELLQHKYGAALAHFQAARKALSRTSPSNEAYPCAKATIMTSIGECIAAMGYTDQAIGMLEAAKALLADHAASLENELFAPYIYLKIDHLLATLWDEDKEPEVKQQHHASAYEAAVALFGETHALTLAHKV</sequence>
<proteinExistence type="predicted"/>
<protein>
    <recommendedName>
        <fullName evidence="3">MalT-like TPR region domain-containing protein</fullName>
    </recommendedName>
</protein>
<dbReference type="InterPro" id="IPR011990">
    <property type="entry name" value="TPR-like_helical_dom_sf"/>
</dbReference>
<accession>A0A024UA74</accession>
<dbReference type="GeneID" id="20082323"/>
<dbReference type="EMBL" id="KI913960">
    <property type="protein sequence ID" value="ETW02782.1"/>
    <property type="molecule type" value="Genomic_DNA"/>
</dbReference>
<organism evidence="2">
    <name type="scientific">Aphanomyces invadans</name>
    <dbReference type="NCBI Taxonomy" id="157072"/>
    <lineage>
        <taxon>Eukaryota</taxon>
        <taxon>Sar</taxon>
        <taxon>Stramenopiles</taxon>
        <taxon>Oomycota</taxon>
        <taxon>Saprolegniomycetes</taxon>
        <taxon>Saprolegniales</taxon>
        <taxon>Verrucalvaceae</taxon>
        <taxon>Aphanomyces</taxon>
    </lineage>
</organism>
<evidence type="ECO:0000313" key="2">
    <source>
        <dbReference type="EMBL" id="ETW02782.1"/>
    </source>
</evidence>
<dbReference type="VEuPathDB" id="FungiDB:H310_05273"/>
<name>A0A024UA74_9STRA</name>
<feature type="signal peptide" evidence="1">
    <location>
        <begin position="1"/>
        <end position="19"/>
    </location>
</feature>
<dbReference type="OrthoDB" id="66424at2759"/>
<gene>
    <name evidence="2" type="ORF">H310_05273</name>
</gene>
<feature type="chain" id="PRO_5001534954" description="MalT-like TPR region domain-containing protein" evidence="1">
    <location>
        <begin position="20"/>
        <end position="444"/>
    </location>
</feature>
<reference evidence="2" key="1">
    <citation type="submission" date="2013-12" db="EMBL/GenBank/DDBJ databases">
        <title>The Genome Sequence of Aphanomyces invadans NJM9701.</title>
        <authorList>
            <consortium name="The Broad Institute Genomics Platform"/>
            <person name="Russ C."/>
            <person name="Tyler B."/>
            <person name="van West P."/>
            <person name="Dieguez-Uribeondo J."/>
            <person name="Young S.K."/>
            <person name="Zeng Q."/>
            <person name="Gargeya S."/>
            <person name="Fitzgerald M."/>
            <person name="Abouelleil A."/>
            <person name="Alvarado L."/>
            <person name="Chapman S.B."/>
            <person name="Gainer-Dewar J."/>
            <person name="Goldberg J."/>
            <person name="Griggs A."/>
            <person name="Gujja S."/>
            <person name="Hansen M."/>
            <person name="Howarth C."/>
            <person name="Imamovic A."/>
            <person name="Ireland A."/>
            <person name="Larimer J."/>
            <person name="McCowan C."/>
            <person name="Murphy C."/>
            <person name="Pearson M."/>
            <person name="Poon T.W."/>
            <person name="Priest M."/>
            <person name="Roberts A."/>
            <person name="Saif S."/>
            <person name="Shea T."/>
            <person name="Sykes S."/>
            <person name="Wortman J."/>
            <person name="Nusbaum C."/>
            <person name="Birren B."/>
        </authorList>
    </citation>
    <scope>NUCLEOTIDE SEQUENCE [LARGE SCALE GENOMIC DNA]</scope>
    <source>
        <strain evidence="2">NJM9701</strain>
    </source>
</reference>
<dbReference type="AlphaFoldDB" id="A0A024UA74"/>
<dbReference type="Pfam" id="PF13424">
    <property type="entry name" value="TPR_12"/>
    <property type="match status" value="1"/>
</dbReference>